<keyword evidence="2" id="KW-1185">Reference proteome</keyword>
<gene>
    <name evidence="1" type="ORF">HPB47_010548</name>
</gene>
<evidence type="ECO:0000313" key="1">
    <source>
        <dbReference type="EMBL" id="KAG0444961.1"/>
    </source>
</evidence>
<accession>A0AC60R022</accession>
<evidence type="ECO:0000313" key="2">
    <source>
        <dbReference type="Proteomes" id="UP000805193"/>
    </source>
</evidence>
<dbReference type="Proteomes" id="UP000805193">
    <property type="component" value="Unassembled WGS sequence"/>
</dbReference>
<sequence length="111" mass="12644">MYHCEFNTTQLVWRKVKSYVAIKNKLFTLQEVKWLLPEALVSVTQEDWQNCCAHVERVEGEACEGVNIVDSDIDPVGVDMDEVPSAVPSLFIWNVIWNSDDDGMKESGYCS</sequence>
<protein>
    <submittedName>
        <fullName evidence="1">Uncharacterized protein</fullName>
    </submittedName>
</protein>
<reference evidence="1 2" key="1">
    <citation type="journal article" date="2020" name="Cell">
        <title>Large-Scale Comparative Analyses of Tick Genomes Elucidate Their Genetic Diversity and Vector Capacities.</title>
        <authorList>
            <consortium name="Tick Genome and Microbiome Consortium (TIGMIC)"/>
            <person name="Jia N."/>
            <person name="Wang J."/>
            <person name="Shi W."/>
            <person name="Du L."/>
            <person name="Sun Y."/>
            <person name="Zhan W."/>
            <person name="Jiang J.F."/>
            <person name="Wang Q."/>
            <person name="Zhang B."/>
            <person name="Ji P."/>
            <person name="Bell-Sakyi L."/>
            <person name="Cui X.M."/>
            <person name="Yuan T.T."/>
            <person name="Jiang B.G."/>
            <person name="Yang W.F."/>
            <person name="Lam T.T."/>
            <person name="Chang Q.C."/>
            <person name="Ding S.J."/>
            <person name="Wang X.J."/>
            <person name="Zhu J.G."/>
            <person name="Ruan X.D."/>
            <person name="Zhao L."/>
            <person name="Wei J.T."/>
            <person name="Ye R.Z."/>
            <person name="Que T.C."/>
            <person name="Du C.H."/>
            <person name="Zhou Y.H."/>
            <person name="Cheng J.X."/>
            <person name="Dai P.F."/>
            <person name="Guo W.B."/>
            <person name="Han X.H."/>
            <person name="Huang E.J."/>
            <person name="Li L.F."/>
            <person name="Wei W."/>
            <person name="Gao Y.C."/>
            <person name="Liu J.Z."/>
            <person name="Shao H.Z."/>
            <person name="Wang X."/>
            <person name="Wang C.C."/>
            <person name="Yang T.C."/>
            <person name="Huo Q.B."/>
            <person name="Li W."/>
            <person name="Chen H.Y."/>
            <person name="Chen S.E."/>
            <person name="Zhou L.G."/>
            <person name="Ni X.B."/>
            <person name="Tian J.H."/>
            <person name="Sheng Y."/>
            <person name="Liu T."/>
            <person name="Pan Y.S."/>
            <person name="Xia L.Y."/>
            <person name="Li J."/>
            <person name="Zhao F."/>
            <person name="Cao W.C."/>
        </authorList>
    </citation>
    <scope>NUCLEOTIDE SEQUENCE [LARGE SCALE GENOMIC DNA]</scope>
    <source>
        <strain evidence="1">Iper-2018</strain>
    </source>
</reference>
<name>A0AC60R022_IXOPE</name>
<organism evidence="1 2">
    <name type="scientific">Ixodes persulcatus</name>
    <name type="common">Taiga tick</name>
    <dbReference type="NCBI Taxonomy" id="34615"/>
    <lineage>
        <taxon>Eukaryota</taxon>
        <taxon>Metazoa</taxon>
        <taxon>Ecdysozoa</taxon>
        <taxon>Arthropoda</taxon>
        <taxon>Chelicerata</taxon>
        <taxon>Arachnida</taxon>
        <taxon>Acari</taxon>
        <taxon>Parasitiformes</taxon>
        <taxon>Ixodida</taxon>
        <taxon>Ixodoidea</taxon>
        <taxon>Ixodidae</taxon>
        <taxon>Ixodinae</taxon>
        <taxon>Ixodes</taxon>
    </lineage>
</organism>
<comment type="caution">
    <text evidence="1">The sequence shown here is derived from an EMBL/GenBank/DDBJ whole genome shotgun (WGS) entry which is preliminary data.</text>
</comment>
<proteinExistence type="predicted"/>
<dbReference type="EMBL" id="JABSTQ010001135">
    <property type="protein sequence ID" value="KAG0444961.1"/>
    <property type="molecule type" value="Genomic_DNA"/>
</dbReference>